<dbReference type="EMBL" id="JYDR01000032">
    <property type="protein sequence ID" value="KRY73716.1"/>
    <property type="molecule type" value="Genomic_DNA"/>
</dbReference>
<evidence type="ECO:0000313" key="2">
    <source>
        <dbReference type="Proteomes" id="UP000054632"/>
    </source>
</evidence>
<proteinExistence type="predicted"/>
<dbReference type="Proteomes" id="UP000054632">
    <property type="component" value="Unassembled WGS sequence"/>
</dbReference>
<protein>
    <submittedName>
        <fullName evidence="1">Uncharacterized protein</fullName>
    </submittedName>
</protein>
<evidence type="ECO:0000313" key="1">
    <source>
        <dbReference type="EMBL" id="KRY73716.1"/>
    </source>
</evidence>
<organism evidence="1 2">
    <name type="scientific">Trichinella pseudospiralis</name>
    <name type="common">Parasitic roundworm</name>
    <dbReference type="NCBI Taxonomy" id="6337"/>
    <lineage>
        <taxon>Eukaryota</taxon>
        <taxon>Metazoa</taxon>
        <taxon>Ecdysozoa</taxon>
        <taxon>Nematoda</taxon>
        <taxon>Enoplea</taxon>
        <taxon>Dorylaimia</taxon>
        <taxon>Trichinellida</taxon>
        <taxon>Trichinellidae</taxon>
        <taxon>Trichinella</taxon>
    </lineage>
</organism>
<accession>A0A0V1EIT8</accession>
<reference evidence="1 2" key="1">
    <citation type="submission" date="2015-01" db="EMBL/GenBank/DDBJ databases">
        <title>Evolution of Trichinella species and genotypes.</title>
        <authorList>
            <person name="Korhonen P.K."/>
            <person name="Edoardo P."/>
            <person name="Giuseppe L.R."/>
            <person name="Gasser R.B."/>
        </authorList>
    </citation>
    <scope>NUCLEOTIDE SEQUENCE [LARGE SCALE GENOMIC DNA]</scope>
    <source>
        <strain evidence="1">ISS13</strain>
    </source>
</reference>
<name>A0A0V1EIT8_TRIPS</name>
<dbReference type="AlphaFoldDB" id="A0A0V1EIT8"/>
<sequence>MPNASCLSEPILTISLNRMGIFMTQRSFLANYCAYSHSYVFTYNINLLFPPKGIVSSGNKTQMYVTFHATNLAMFCGKRDILTSCLSAPRGLPRKILVCAIFGTYGRFCTMRSTYP</sequence>
<comment type="caution">
    <text evidence="1">The sequence shown here is derived from an EMBL/GenBank/DDBJ whole genome shotgun (WGS) entry which is preliminary data.</text>
</comment>
<gene>
    <name evidence="1" type="ORF">T4A_3907</name>
</gene>